<protein>
    <submittedName>
        <fullName evidence="1">Uncharacterized protein</fullName>
    </submittedName>
</protein>
<name>A0A9P5UGR6_9AGAR</name>
<evidence type="ECO:0000313" key="2">
    <source>
        <dbReference type="Proteomes" id="UP000772434"/>
    </source>
</evidence>
<gene>
    <name evidence="1" type="ORF">BDP27DRAFT_1413452</name>
</gene>
<keyword evidence="2" id="KW-1185">Reference proteome</keyword>
<sequence length="374" mass="42600">MGRIEVEGMEICYGRFLVVQGLHAMFVYDLNRETEVFRYTAFEDDELSWAYSRSEVVNLELDLFFPFAATPSEEANREPSMSMCKISPSGFVTIRDWPGQSVDASFFVGTEFVIIEEFDPAPIRLIHLASMKAYPMSSRYMDEINNYPSLTITAFVPGGYVLLCFTDEFEGSLRDHYFELYCLPDPALLPGGTALYPTHRGHYHHSEDHFESGRFLSSNVSTNGLTGSIYLVVHLFKKWRLCFLRVMLQEDGNLILRLDNTDLPEVFWETPSPSNSVTRVRDVAFMRDGHRLPGEEDWLLCDMHMDSEGEPCVRTSKVTIPAEPAYHVLCLDIFRGRLISAGYHKGDSSREEIRFLEIGCPNPVDGHPLSTRVA</sequence>
<organism evidence="1 2">
    <name type="scientific">Rhodocollybia butyracea</name>
    <dbReference type="NCBI Taxonomy" id="206335"/>
    <lineage>
        <taxon>Eukaryota</taxon>
        <taxon>Fungi</taxon>
        <taxon>Dikarya</taxon>
        <taxon>Basidiomycota</taxon>
        <taxon>Agaricomycotina</taxon>
        <taxon>Agaricomycetes</taxon>
        <taxon>Agaricomycetidae</taxon>
        <taxon>Agaricales</taxon>
        <taxon>Marasmiineae</taxon>
        <taxon>Omphalotaceae</taxon>
        <taxon>Rhodocollybia</taxon>
    </lineage>
</organism>
<dbReference type="EMBL" id="JADNRY010000003">
    <property type="protein sequence ID" value="KAF9077763.1"/>
    <property type="molecule type" value="Genomic_DNA"/>
</dbReference>
<dbReference type="OrthoDB" id="2688364at2759"/>
<dbReference type="AlphaFoldDB" id="A0A9P5UGR6"/>
<comment type="caution">
    <text evidence="1">The sequence shown here is derived from an EMBL/GenBank/DDBJ whole genome shotgun (WGS) entry which is preliminary data.</text>
</comment>
<accession>A0A9P5UGR6</accession>
<reference evidence="1" key="1">
    <citation type="submission" date="2020-11" db="EMBL/GenBank/DDBJ databases">
        <authorList>
            <consortium name="DOE Joint Genome Institute"/>
            <person name="Ahrendt S."/>
            <person name="Riley R."/>
            <person name="Andreopoulos W."/>
            <person name="Labutti K."/>
            <person name="Pangilinan J."/>
            <person name="Ruiz-Duenas F.J."/>
            <person name="Barrasa J.M."/>
            <person name="Sanchez-Garcia M."/>
            <person name="Camarero S."/>
            <person name="Miyauchi S."/>
            <person name="Serrano A."/>
            <person name="Linde D."/>
            <person name="Babiker R."/>
            <person name="Drula E."/>
            <person name="Ayuso-Fernandez I."/>
            <person name="Pacheco R."/>
            <person name="Padilla G."/>
            <person name="Ferreira P."/>
            <person name="Barriuso J."/>
            <person name="Kellner H."/>
            <person name="Castanera R."/>
            <person name="Alfaro M."/>
            <person name="Ramirez L."/>
            <person name="Pisabarro A.G."/>
            <person name="Kuo A."/>
            <person name="Tritt A."/>
            <person name="Lipzen A."/>
            <person name="He G."/>
            <person name="Yan M."/>
            <person name="Ng V."/>
            <person name="Cullen D."/>
            <person name="Martin F."/>
            <person name="Rosso M.-N."/>
            <person name="Henrissat B."/>
            <person name="Hibbett D."/>
            <person name="Martinez A.T."/>
            <person name="Grigoriev I.V."/>
        </authorList>
    </citation>
    <scope>NUCLEOTIDE SEQUENCE</scope>
    <source>
        <strain evidence="1">AH 40177</strain>
    </source>
</reference>
<dbReference type="Proteomes" id="UP000772434">
    <property type="component" value="Unassembled WGS sequence"/>
</dbReference>
<proteinExistence type="predicted"/>
<evidence type="ECO:0000313" key="1">
    <source>
        <dbReference type="EMBL" id="KAF9077763.1"/>
    </source>
</evidence>